<evidence type="ECO:0000256" key="7">
    <source>
        <dbReference type="ARBA" id="ARBA00023160"/>
    </source>
</evidence>
<feature type="binding site" evidence="8">
    <location>
        <position position="57"/>
    </location>
    <ligand>
        <name>Mg(2+)</name>
        <dbReference type="ChEBI" id="CHEBI:18420"/>
    </ligand>
</feature>
<dbReference type="InterPro" id="IPR037143">
    <property type="entry name" value="4-PPantetheinyl_Trfase_dom_sf"/>
</dbReference>
<dbReference type="GO" id="GO:0000287">
    <property type="term" value="F:magnesium ion binding"/>
    <property type="evidence" value="ECO:0007669"/>
    <property type="project" value="UniProtKB-UniRule"/>
</dbReference>
<protein>
    <recommendedName>
        <fullName evidence="8">Holo-[acyl-carrier-protein] synthase</fullName>
        <shortName evidence="8">Holo-ACP synthase</shortName>
        <ecNumber evidence="8">2.7.8.7</ecNumber>
    </recommendedName>
    <alternativeName>
        <fullName evidence="8">4'-phosphopantetheinyl transferase AcpS</fullName>
    </alternativeName>
</protein>
<dbReference type="SUPFAM" id="SSF56214">
    <property type="entry name" value="4'-phosphopantetheinyl transferase"/>
    <property type="match status" value="1"/>
</dbReference>
<keyword evidence="4 8" id="KW-0276">Fatty acid metabolism</keyword>
<dbReference type="Pfam" id="PF01648">
    <property type="entry name" value="ACPS"/>
    <property type="match status" value="1"/>
</dbReference>
<comment type="caution">
    <text evidence="10">The sequence shown here is derived from an EMBL/GenBank/DDBJ whole genome shotgun (WGS) entry which is preliminary data.</text>
</comment>
<evidence type="ECO:0000313" key="11">
    <source>
        <dbReference type="Proteomes" id="UP000177876"/>
    </source>
</evidence>
<feature type="domain" description="4'-phosphopantetheinyl transferase" evidence="9">
    <location>
        <begin position="5"/>
        <end position="113"/>
    </location>
</feature>
<proteinExistence type="inferred from homology"/>
<comment type="function">
    <text evidence="8">Transfers the 4'-phosphopantetheine moiety from coenzyme A to a Ser of acyl-carrier-protein.</text>
</comment>
<evidence type="ECO:0000256" key="6">
    <source>
        <dbReference type="ARBA" id="ARBA00023098"/>
    </source>
</evidence>
<evidence type="ECO:0000256" key="1">
    <source>
        <dbReference type="ARBA" id="ARBA00022516"/>
    </source>
</evidence>
<dbReference type="EC" id="2.7.8.7" evidence="8"/>
<gene>
    <name evidence="8" type="primary">acpS</name>
    <name evidence="10" type="ORF">A2Y75_08715</name>
</gene>
<organism evidence="10 11">
    <name type="scientific">Candidatus Solincola sediminis</name>
    <dbReference type="NCBI Taxonomy" id="1797199"/>
    <lineage>
        <taxon>Bacteria</taxon>
        <taxon>Bacillati</taxon>
        <taxon>Actinomycetota</taxon>
        <taxon>Candidatus Geothermincolia</taxon>
        <taxon>Candidatus Geothermincolales</taxon>
        <taxon>Candidatus Geothermincolaceae</taxon>
        <taxon>Candidatus Solincola</taxon>
    </lineage>
</organism>
<comment type="catalytic activity">
    <reaction evidence="8">
        <text>apo-[ACP] + CoA = holo-[ACP] + adenosine 3',5'-bisphosphate + H(+)</text>
        <dbReference type="Rhea" id="RHEA:12068"/>
        <dbReference type="Rhea" id="RHEA-COMP:9685"/>
        <dbReference type="Rhea" id="RHEA-COMP:9690"/>
        <dbReference type="ChEBI" id="CHEBI:15378"/>
        <dbReference type="ChEBI" id="CHEBI:29999"/>
        <dbReference type="ChEBI" id="CHEBI:57287"/>
        <dbReference type="ChEBI" id="CHEBI:58343"/>
        <dbReference type="ChEBI" id="CHEBI:64479"/>
        <dbReference type="EC" id="2.7.8.7"/>
    </reaction>
</comment>
<dbReference type="Proteomes" id="UP000177876">
    <property type="component" value="Unassembled WGS sequence"/>
</dbReference>
<dbReference type="HAMAP" id="MF_00101">
    <property type="entry name" value="AcpS"/>
    <property type="match status" value="1"/>
</dbReference>
<dbReference type="GO" id="GO:0006633">
    <property type="term" value="P:fatty acid biosynthetic process"/>
    <property type="evidence" value="ECO:0007669"/>
    <property type="project" value="UniProtKB-UniRule"/>
</dbReference>
<keyword evidence="1 8" id="KW-0444">Lipid biosynthesis</keyword>
<reference evidence="10 11" key="1">
    <citation type="journal article" date="2016" name="Nat. Commun.">
        <title>Thousands of microbial genomes shed light on interconnected biogeochemical processes in an aquifer system.</title>
        <authorList>
            <person name="Anantharaman K."/>
            <person name="Brown C.T."/>
            <person name="Hug L.A."/>
            <person name="Sharon I."/>
            <person name="Castelle C.J."/>
            <person name="Probst A.J."/>
            <person name="Thomas B.C."/>
            <person name="Singh A."/>
            <person name="Wilkins M.J."/>
            <person name="Karaoz U."/>
            <person name="Brodie E.L."/>
            <person name="Williams K.H."/>
            <person name="Hubbard S.S."/>
            <person name="Banfield J.F."/>
        </authorList>
    </citation>
    <scope>NUCLEOTIDE SEQUENCE [LARGE SCALE GENOMIC DNA]</scope>
</reference>
<keyword evidence="5 8" id="KW-0460">Magnesium</keyword>
<keyword evidence="2 8" id="KW-0808">Transferase</keyword>
<feature type="binding site" evidence="8">
    <location>
        <position position="9"/>
    </location>
    <ligand>
        <name>Mg(2+)</name>
        <dbReference type="ChEBI" id="CHEBI:18420"/>
    </ligand>
</feature>
<keyword evidence="6 8" id="KW-0443">Lipid metabolism</keyword>
<evidence type="ECO:0000259" key="9">
    <source>
        <dbReference type="Pfam" id="PF01648"/>
    </source>
</evidence>
<dbReference type="NCBIfam" id="TIGR00516">
    <property type="entry name" value="acpS"/>
    <property type="match status" value="1"/>
</dbReference>
<evidence type="ECO:0000256" key="2">
    <source>
        <dbReference type="ARBA" id="ARBA00022679"/>
    </source>
</evidence>
<dbReference type="InterPro" id="IPR008278">
    <property type="entry name" value="4-PPantetheinyl_Trfase_dom"/>
</dbReference>
<keyword evidence="7 8" id="KW-0275">Fatty acid biosynthesis</keyword>
<name>A0A1F2WIF5_9ACTN</name>
<keyword evidence="3 8" id="KW-0479">Metal-binding</keyword>
<dbReference type="AlphaFoldDB" id="A0A1F2WIF5"/>
<evidence type="ECO:0000256" key="8">
    <source>
        <dbReference type="HAMAP-Rule" id="MF_00101"/>
    </source>
</evidence>
<comment type="similarity">
    <text evidence="8">Belongs to the P-Pant transferase superfamily. AcpS family.</text>
</comment>
<dbReference type="GO" id="GO:0008897">
    <property type="term" value="F:holo-[acyl-carrier-protein] synthase activity"/>
    <property type="evidence" value="ECO:0007669"/>
    <property type="project" value="UniProtKB-UniRule"/>
</dbReference>
<dbReference type="EMBL" id="MELK01000042">
    <property type="protein sequence ID" value="OFW56636.1"/>
    <property type="molecule type" value="Genomic_DNA"/>
</dbReference>
<evidence type="ECO:0000256" key="4">
    <source>
        <dbReference type="ARBA" id="ARBA00022832"/>
    </source>
</evidence>
<evidence type="ECO:0000313" key="10">
    <source>
        <dbReference type="EMBL" id="OFW56636.1"/>
    </source>
</evidence>
<evidence type="ECO:0000256" key="5">
    <source>
        <dbReference type="ARBA" id="ARBA00022842"/>
    </source>
</evidence>
<dbReference type="NCBIfam" id="TIGR00556">
    <property type="entry name" value="pantethn_trn"/>
    <property type="match status" value="1"/>
</dbReference>
<dbReference type="GO" id="GO:0005737">
    <property type="term" value="C:cytoplasm"/>
    <property type="evidence" value="ECO:0007669"/>
    <property type="project" value="UniProtKB-SubCell"/>
</dbReference>
<sequence>MDIKGIGIDLVEIARIERAITRHDNFVSRVFSSRERERCERSSRPGRRYAACFAAKEAASKALGTGVRGFGLREVEMLEDELGRPILVLSGKAGETAERRGITEIMVSVSHSGELAVAIAQAVG</sequence>
<dbReference type="STRING" id="1797197.A2Y75_08715"/>
<comment type="subcellular location">
    <subcellularLocation>
        <location evidence="8">Cytoplasm</location>
    </subcellularLocation>
</comment>
<accession>A0A1F2WIF5</accession>
<keyword evidence="8" id="KW-0963">Cytoplasm</keyword>
<dbReference type="Gene3D" id="3.90.470.20">
    <property type="entry name" value="4'-phosphopantetheinyl transferase domain"/>
    <property type="match status" value="1"/>
</dbReference>
<evidence type="ECO:0000256" key="3">
    <source>
        <dbReference type="ARBA" id="ARBA00022723"/>
    </source>
</evidence>
<dbReference type="InterPro" id="IPR002582">
    <property type="entry name" value="ACPS"/>
</dbReference>
<dbReference type="InterPro" id="IPR004568">
    <property type="entry name" value="Ppantetheine-prot_Trfase_dom"/>
</dbReference>
<comment type="cofactor">
    <cofactor evidence="8">
        <name>Mg(2+)</name>
        <dbReference type="ChEBI" id="CHEBI:18420"/>
    </cofactor>
</comment>